<keyword evidence="1" id="KW-0472">Membrane</keyword>
<evidence type="ECO:0000313" key="3">
    <source>
        <dbReference type="Proteomes" id="UP000214975"/>
    </source>
</evidence>
<protein>
    <submittedName>
        <fullName evidence="2">Uncharacterized protein</fullName>
    </submittedName>
</protein>
<dbReference type="Proteomes" id="UP000214975">
    <property type="component" value="Chromosome"/>
</dbReference>
<gene>
    <name evidence="2" type="ORF">Thert_01755</name>
</gene>
<evidence type="ECO:0000256" key="1">
    <source>
        <dbReference type="SAM" id="Phobius"/>
    </source>
</evidence>
<dbReference type="AlphaFoldDB" id="A0A223HZ55"/>
<evidence type="ECO:0000313" key="2">
    <source>
        <dbReference type="EMBL" id="AST57749.1"/>
    </source>
</evidence>
<sequence>MFRSKENTLFEAACGKRLGHVEWNDMGIFPWMSGEITEVLIVLSGIFYRNIVNKKTAFACNYSHLRI</sequence>
<keyword evidence="1" id="KW-1133">Transmembrane helix</keyword>
<dbReference type="EMBL" id="CP016893">
    <property type="protein sequence ID" value="AST57749.1"/>
    <property type="molecule type" value="Genomic_DNA"/>
</dbReference>
<reference evidence="2 3" key="1">
    <citation type="submission" date="2016-08" db="EMBL/GenBank/DDBJ databases">
        <title>A novel genetic cassette of butanologenic Thermoanaerobacterium thermosaccharolyticum that directly convert cellulose to butanol.</title>
        <authorList>
            <person name="Li T."/>
            <person name="He J."/>
        </authorList>
    </citation>
    <scope>NUCLEOTIDE SEQUENCE [LARGE SCALE GENOMIC DNA]</scope>
    <source>
        <strain evidence="2 3">TG57</strain>
    </source>
</reference>
<keyword evidence="1" id="KW-0812">Transmembrane</keyword>
<name>A0A223HZ55_THETR</name>
<organism evidence="2 3">
    <name type="scientific">Thermoanaerobacterium thermosaccharolyticum</name>
    <name type="common">Clostridium thermosaccharolyticum</name>
    <dbReference type="NCBI Taxonomy" id="1517"/>
    <lineage>
        <taxon>Bacteria</taxon>
        <taxon>Bacillati</taxon>
        <taxon>Bacillota</taxon>
        <taxon>Clostridia</taxon>
        <taxon>Thermoanaerobacterales</taxon>
        <taxon>Thermoanaerobacteraceae</taxon>
        <taxon>Thermoanaerobacterium</taxon>
    </lineage>
</organism>
<feature type="transmembrane region" description="Helical" evidence="1">
    <location>
        <begin position="28"/>
        <end position="48"/>
    </location>
</feature>
<proteinExistence type="predicted"/>
<accession>A0A223HZ55</accession>